<comment type="caution">
    <text evidence="2">The sequence shown here is derived from an EMBL/GenBank/DDBJ whole genome shotgun (WGS) entry which is preliminary data.</text>
</comment>
<keyword evidence="3" id="KW-1185">Reference proteome</keyword>
<dbReference type="EMBL" id="AOSK01000098">
    <property type="protein sequence ID" value="EYD74942.1"/>
    <property type="molecule type" value="Genomic_DNA"/>
</dbReference>
<dbReference type="AlphaFoldDB" id="A0A017HKC2"/>
<evidence type="ECO:0000256" key="1">
    <source>
        <dbReference type="SAM" id="MobiDB-lite"/>
    </source>
</evidence>
<feature type="compositionally biased region" description="Basic and acidic residues" evidence="1">
    <location>
        <begin position="18"/>
        <end position="32"/>
    </location>
</feature>
<protein>
    <submittedName>
        <fullName evidence="2">Uncharacterized protein</fullName>
    </submittedName>
</protein>
<reference evidence="2 3" key="1">
    <citation type="submission" date="2013-02" db="EMBL/GenBank/DDBJ databases">
        <authorList>
            <person name="Fiebig A."/>
            <person name="Goeker M."/>
            <person name="Klenk H.-P.P."/>
        </authorList>
    </citation>
    <scope>NUCLEOTIDE SEQUENCE [LARGE SCALE GENOMIC DNA]</scope>
    <source>
        <strain evidence="2 3">DSM 19309</strain>
    </source>
</reference>
<evidence type="ECO:0000313" key="2">
    <source>
        <dbReference type="EMBL" id="EYD74942.1"/>
    </source>
</evidence>
<sequence>MPAHCDPEPSGQALLSAEAEKAAGADMHDLALKGRPAQ</sequence>
<accession>A0A017HKC2</accession>
<dbReference type="HOGENOM" id="CLU_3332545_0_0_5"/>
<organism evidence="2 3">
    <name type="scientific">Rubellimicrobium mesophilum DSM 19309</name>
    <dbReference type="NCBI Taxonomy" id="442562"/>
    <lineage>
        <taxon>Bacteria</taxon>
        <taxon>Pseudomonadati</taxon>
        <taxon>Pseudomonadota</taxon>
        <taxon>Alphaproteobacteria</taxon>
        <taxon>Rhodobacterales</taxon>
        <taxon>Roseobacteraceae</taxon>
        <taxon>Rubellimicrobium</taxon>
    </lineage>
</organism>
<name>A0A017HKC2_9RHOB</name>
<evidence type="ECO:0000313" key="3">
    <source>
        <dbReference type="Proteomes" id="UP000019666"/>
    </source>
</evidence>
<feature type="region of interest" description="Disordered" evidence="1">
    <location>
        <begin position="18"/>
        <end position="38"/>
    </location>
</feature>
<gene>
    <name evidence="2" type="ORF">Rumeso_03503</name>
</gene>
<dbReference type="Proteomes" id="UP000019666">
    <property type="component" value="Unassembled WGS sequence"/>
</dbReference>
<proteinExistence type="predicted"/>